<evidence type="ECO:0000313" key="2">
    <source>
        <dbReference type="EMBL" id="KAJ7752189.1"/>
    </source>
</evidence>
<name>A0AAD7IYV4_9AGAR</name>
<feature type="region of interest" description="Disordered" evidence="1">
    <location>
        <begin position="33"/>
        <end position="54"/>
    </location>
</feature>
<protein>
    <submittedName>
        <fullName evidence="2">Uncharacterized protein</fullName>
    </submittedName>
</protein>
<keyword evidence="3" id="KW-1185">Reference proteome</keyword>
<gene>
    <name evidence="2" type="ORF">DFH07DRAFT_700567</name>
</gene>
<sequence>VPEEEDIEDINEYGIDWEVNQEPELMAHLLENNPHELAGQNNDPFAPSSTPANLSEVLCDPPNCPFTGTQLQSLDHRLSTEVDLFSRNMNVRRVVWQKALEI</sequence>
<accession>A0AAD7IYV4</accession>
<feature type="non-terminal residue" evidence="2">
    <location>
        <position position="1"/>
    </location>
</feature>
<evidence type="ECO:0000256" key="1">
    <source>
        <dbReference type="SAM" id="MobiDB-lite"/>
    </source>
</evidence>
<proteinExistence type="predicted"/>
<dbReference type="EMBL" id="JARJLG010000075">
    <property type="protein sequence ID" value="KAJ7752189.1"/>
    <property type="molecule type" value="Genomic_DNA"/>
</dbReference>
<organism evidence="2 3">
    <name type="scientific">Mycena maculata</name>
    <dbReference type="NCBI Taxonomy" id="230809"/>
    <lineage>
        <taxon>Eukaryota</taxon>
        <taxon>Fungi</taxon>
        <taxon>Dikarya</taxon>
        <taxon>Basidiomycota</taxon>
        <taxon>Agaricomycotina</taxon>
        <taxon>Agaricomycetes</taxon>
        <taxon>Agaricomycetidae</taxon>
        <taxon>Agaricales</taxon>
        <taxon>Marasmiineae</taxon>
        <taxon>Mycenaceae</taxon>
        <taxon>Mycena</taxon>
    </lineage>
</organism>
<feature type="non-terminal residue" evidence="2">
    <location>
        <position position="102"/>
    </location>
</feature>
<reference evidence="2" key="1">
    <citation type="submission" date="2023-03" db="EMBL/GenBank/DDBJ databases">
        <title>Massive genome expansion in bonnet fungi (Mycena s.s.) driven by repeated elements and novel gene families across ecological guilds.</title>
        <authorList>
            <consortium name="Lawrence Berkeley National Laboratory"/>
            <person name="Harder C.B."/>
            <person name="Miyauchi S."/>
            <person name="Viragh M."/>
            <person name="Kuo A."/>
            <person name="Thoen E."/>
            <person name="Andreopoulos B."/>
            <person name="Lu D."/>
            <person name="Skrede I."/>
            <person name="Drula E."/>
            <person name="Henrissat B."/>
            <person name="Morin E."/>
            <person name="Kohler A."/>
            <person name="Barry K."/>
            <person name="LaButti K."/>
            <person name="Morin E."/>
            <person name="Salamov A."/>
            <person name="Lipzen A."/>
            <person name="Mereny Z."/>
            <person name="Hegedus B."/>
            <person name="Baldrian P."/>
            <person name="Stursova M."/>
            <person name="Weitz H."/>
            <person name="Taylor A."/>
            <person name="Grigoriev I.V."/>
            <person name="Nagy L.G."/>
            <person name="Martin F."/>
            <person name="Kauserud H."/>
        </authorList>
    </citation>
    <scope>NUCLEOTIDE SEQUENCE</scope>
    <source>
        <strain evidence="2">CBHHK188m</strain>
    </source>
</reference>
<feature type="compositionally biased region" description="Polar residues" evidence="1">
    <location>
        <begin position="39"/>
        <end position="53"/>
    </location>
</feature>
<evidence type="ECO:0000313" key="3">
    <source>
        <dbReference type="Proteomes" id="UP001215280"/>
    </source>
</evidence>
<comment type="caution">
    <text evidence="2">The sequence shown here is derived from an EMBL/GenBank/DDBJ whole genome shotgun (WGS) entry which is preliminary data.</text>
</comment>
<dbReference type="Proteomes" id="UP001215280">
    <property type="component" value="Unassembled WGS sequence"/>
</dbReference>
<dbReference type="AlphaFoldDB" id="A0AAD7IYV4"/>